<evidence type="ECO:0000313" key="13">
    <source>
        <dbReference type="Proteomes" id="UP000035027"/>
    </source>
</evidence>
<dbReference type="CDD" id="cd05400">
    <property type="entry name" value="NT_2-5OAS_ClassI-CCAase"/>
    <property type="match status" value="1"/>
</dbReference>
<dbReference type="GO" id="GO:0009117">
    <property type="term" value="P:nucleotide metabolic process"/>
    <property type="evidence" value="ECO:0007669"/>
    <property type="project" value="UniProtKB-KW"/>
</dbReference>
<evidence type="ECO:0000256" key="4">
    <source>
        <dbReference type="ARBA" id="ARBA00022741"/>
    </source>
</evidence>
<evidence type="ECO:0000259" key="11">
    <source>
        <dbReference type="Pfam" id="PF21654"/>
    </source>
</evidence>
<proteinExistence type="predicted"/>
<evidence type="ECO:0000256" key="10">
    <source>
        <dbReference type="ARBA" id="ARBA00048304"/>
    </source>
</evidence>
<keyword evidence="5" id="KW-0067">ATP-binding</keyword>
<evidence type="ECO:0000256" key="3">
    <source>
        <dbReference type="ARBA" id="ARBA00022723"/>
    </source>
</evidence>
<evidence type="ECO:0000256" key="8">
    <source>
        <dbReference type="ARBA" id="ARBA00023118"/>
    </source>
</evidence>
<evidence type="ECO:0000256" key="2">
    <source>
        <dbReference type="ARBA" id="ARBA00022695"/>
    </source>
</evidence>
<geneLocation type="plasmid" evidence="12 13">
    <name>pR1</name>
</geneLocation>
<protein>
    <recommendedName>
        <fullName evidence="9">Cyclic GMP-AMP synthase</fullName>
    </recommendedName>
</protein>
<dbReference type="GO" id="GO:0051607">
    <property type="term" value="P:defense response to virus"/>
    <property type="evidence" value="ECO:0007669"/>
    <property type="project" value="UniProtKB-KW"/>
</dbReference>
<dbReference type="Pfam" id="PF21654">
    <property type="entry name" value="DncV-like_NTFase"/>
    <property type="match status" value="1"/>
</dbReference>
<accession>A0A0F7Q159</accession>
<evidence type="ECO:0000313" key="12">
    <source>
        <dbReference type="EMBL" id="AKI05229.1"/>
    </source>
</evidence>
<organism evidence="12 13">
    <name type="scientific">Ligilactobacillus salivarius str. Ren</name>
    <dbReference type="NCBI Taxonomy" id="1194971"/>
    <lineage>
        <taxon>Bacteria</taxon>
        <taxon>Bacillati</taxon>
        <taxon>Bacillota</taxon>
        <taxon>Bacilli</taxon>
        <taxon>Lactobacillales</taxon>
        <taxon>Lactobacillaceae</taxon>
        <taxon>Ligilactobacillus</taxon>
    </lineage>
</organism>
<dbReference type="PATRIC" id="fig|1194971.3.peg.1694"/>
<feature type="domain" description="Cyclic GMP-AMP synthase DncV-like nucleotidyltransferase" evidence="11">
    <location>
        <begin position="44"/>
        <end position="119"/>
    </location>
</feature>
<keyword evidence="3" id="KW-0479">Metal-binding</keyword>
<keyword evidence="1" id="KW-0808">Transferase</keyword>
<sequence>MFNRDREILASLSDLDLSPTMEKNARDKYAALSSYLDEKGLDSDFYPQGSFLIGTTIRPYRNGKDHDYDLDVLAILKRNKIETNARKVKNDVGNCIKESNIYSDKLEKEDRNCWTLKYAEVSKGIGFSLDVIPSVDETISVKRDIVLSGVPYSQVEKTIAITDKKVDTYDWLTSNPLGFGDWFIEISNRHLTDKMKIEQYNNLPGDMRMEFASVEEIPTYYYKSNLQRAVQFIKRHRDIYYDRSKLINEKPASILISALVADSVKDEYFLSVSDIVNIFIVSFINKNISIMKDGKILNPVDLRENLIEQYTENRLNNMTRWILELNKFMNVEDRREFQQNIHNDINTRVFTKAFENPTIITPTKPWRN</sequence>
<evidence type="ECO:0000256" key="7">
    <source>
        <dbReference type="ARBA" id="ARBA00023080"/>
    </source>
</evidence>
<keyword evidence="4" id="KW-0547">Nucleotide-binding</keyword>
<dbReference type="Proteomes" id="UP000035027">
    <property type="component" value="Plasmid pR1"/>
</dbReference>
<keyword evidence="2" id="KW-0548">Nucleotidyltransferase</keyword>
<comment type="catalytic activity">
    <reaction evidence="10">
        <text>GTP + ATP = 3',3'-cGAMP + 2 diphosphate</text>
        <dbReference type="Rhea" id="RHEA:35647"/>
        <dbReference type="ChEBI" id="CHEBI:30616"/>
        <dbReference type="ChEBI" id="CHEBI:33019"/>
        <dbReference type="ChEBI" id="CHEBI:37565"/>
        <dbReference type="ChEBI" id="CHEBI:71501"/>
    </reaction>
    <physiologicalReaction direction="left-to-right" evidence="10">
        <dbReference type="Rhea" id="RHEA:35648"/>
    </physiologicalReaction>
</comment>
<keyword evidence="7" id="KW-0546">Nucleotide metabolism</keyword>
<evidence type="ECO:0000256" key="5">
    <source>
        <dbReference type="ARBA" id="ARBA00022840"/>
    </source>
</evidence>
<dbReference type="InterPro" id="IPR048445">
    <property type="entry name" value="DncV-like_NTFase"/>
</dbReference>
<gene>
    <name evidence="12" type="ORF">LsR_01711</name>
</gene>
<dbReference type="GO" id="GO:0005524">
    <property type="term" value="F:ATP binding"/>
    <property type="evidence" value="ECO:0007669"/>
    <property type="project" value="UniProtKB-KW"/>
</dbReference>
<reference evidence="12 13" key="1">
    <citation type="submission" date="2015-04" db="EMBL/GenBank/DDBJ databases">
        <title>Complete genome sequence of Lactobacillus salivarius Ren, a probiotic strain with antitumor activity.</title>
        <authorList>
            <person name="Sun E."/>
            <person name="Zhao L."/>
            <person name="Liu S."/>
            <person name="Zhang M."/>
            <person name="Guo H."/>
            <person name="Ren F."/>
        </authorList>
    </citation>
    <scope>NUCLEOTIDE SEQUENCE [LARGE SCALE GENOMIC DNA]</scope>
    <source>
        <strain evidence="12 13">Ren</strain>
        <plasmid evidence="12 13">pR1</plasmid>
    </source>
</reference>
<dbReference type="AlphaFoldDB" id="A0A0F7Q159"/>
<dbReference type="RefSeq" id="WP_047036118.1">
    <property type="nucleotide sequence ID" value="NZ_CP011404.1"/>
</dbReference>
<evidence type="ECO:0000256" key="9">
    <source>
        <dbReference type="ARBA" id="ARBA00044145"/>
    </source>
</evidence>
<evidence type="ECO:0000256" key="6">
    <source>
        <dbReference type="ARBA" id="ARBA00022842"/>
    </source>
</evidence>
<dbReference type="GO" id="GO:0046872">
    <property type="term" value="F:metal ion binding"/>
    <property type="evidence" value="ECO:0007669"/>
    <property type="project" value="UniProtKB-KW"/>
</dbReference>
<keyword evidence="8" id="KW-0051">Antiviral defense</keyword>
<keyword evidence="6" id="KW-0460">Magnesium</keyword>
<name>A0A0F7Q159_9LACO</name>
<dbReference type="GO" id="GO:0016779">
    <property type="term" value="F:nucleotidyltransferase activity"/>
    <property type="evidence" value="ECO:0007669"/>
    <property type="project" value="UniProtKB-KW"/>
</dbReference>
<keyword evidence="12" id="KW-0614">Plasmid</keyword>
<dbReference type="InterPro" id="IPR006116">
    <property type="entry name" value="NT_2-5OAS_ClassI-CCAase"/>
</dbReference>
<dbReference type="EMBL" id="CP011404">
    <property type="protein sequence ID" value="AKI05229.1"/>
    <property type="molecule type" value="Genomic_DNA"/>
</dbReference>
<evidence type="ECO:0000256" key="1">
    <source>
        <dbReference type="ARBA" id="ARBA00022679"/>
    </source>
</evidence>